<feature type="domain" description="Methyl-accepting transducer" evidence="5">
    <location>
        <begin position="271"/>
        <end position="507"/>
    </location>
</feature>
<evidence type="ECO:0000256" key="4">
    <source>
        <dbReference type="SAM" id="Phobius"/>
    </source>
</evidence>
<dbReference type="GO" id="GO:0004888">
    <property type="term" value="F:transmembrane signaling receptor activity"/>
    <property type="evidence" value="ECO:0007669"/>
    <property type="project" value="InterPro"/>
</dbReference>
<dbReference type="SUPFAM" id="SSF58104">
    <property type="entry name" value="Methyl-accepting chemotaxis protein (MCP) signaling domain"/>
    <property type="match status" value="1"/>
</dbReference>
<dbReference type="CDD" id="cd06225">
    <property type="entry name" value="HAMP"/>
    <property type="match status" value="1"/>
</dbReference>
<dbReference type="GO" id="GO:0016020">
    <property type="term" value="C:membrane"/>
    <property type="evidence" value="ECO:0007669"/>
    <property type="project" value="InterPro"/>
</dbReference>
<feature type="transmembrane region" description="Helical" evidence="4">
    <location>
        <begin position="179"/>
        <end position="202"/>
    </location>
</feature>
<evidence type="ECO:0000259" key="6">
    <source>
        <dbReference type="PROSITE" id="PS50885"/>
    </source>
</evidence>
<gene>
    <name evidence="7" type="ORF">FB4_1541</name>
</gene>
<keyword evidence="4" id="KW-0472">Membrane</keyword>
<sequence>MKIKTKLIIGYTVLSCLVIAVTISSIYGFKNLQTAYETITNQSDVTVIHLREIQYYFTGQANDERGFLLTGSQEFRKEIGEKSDNIKKRVLLLQGLITTKEQQELLSKIDAAHTRFTQSNYSVMDLYSTGHIEEAKQMSFGDGRKTRKDLETAFNQLVTFTLEKAADQKQQALELAKNIMIGILIASAIAISIGILLGLYMARTITKPIIQMTDHMVRGDLHFAANVTSADEVGHLIRAFDKMITTLRSMVTGVQSNAEQVAASAEELTASAEESAHAVNQVATSIMEVAQGSDEQVTIVNENIAGIEQLAASIGQVAVKTTQVSLNAQQAAISAKSGSDAIEAAINQMLQVEQSAVKSAEVIAKLGGHSQEIGQIVDAIANIAGQTNLLALNAAIEAARAGEHGRGFAVVAEEVRKLAEQSQHATKEIGDLIHEIQGDTDEAVQAMRIGSQEVQKGNTVVNLAGRSFNEIAGSVEQVSSQMQDISALTQQILDKSQHIVASIGNIAAISKENASRTQTASAATEEQSASLEEIASSSQVLAKLAEELQRSISHFKS</sequence>
<dbReference type="Pfam" id="PF12729">
    <property type="entry name" value="4HB_MCP_1"/>
    <property type="match status" value="1"/>
</dbReference>
<dbReference type="OrthoDB" id="107771at2"/>
<keyword evidence="4" id="KW-1133">Transmembrane helix</keyword>
<protein>
    <submittedName>
        <fullName evidence="7">Chemotaxis sensory transducer</fullName>
    </submittedName>
</protein>
<organism evidence="7 8">
    <name type="scientific">Pelosinus fermentans B4</name>
    <dbReference type="NCBI Taxonomy" id="1149862"/>
    <lineage>
        <taxon>Bacteria</taxon>
        <taxon>Bacillati</taxon>
        <taxon>Bacillota</taxon>
        <taxon>Negativicutes</taxon>
        <taxon>Selenomonadales</taxon>
        <taxon>Sporomusaceae</taxon>
        <taxon>Pelosinus</taxon>
    </lineage>
</organism>
<dbReference type="InterPro" id="IPR024478">
    <property type="entry name" value="HlyB_4HB_MCP"/>
</dbReference>
<dbReference type="InterPro" id="IPR004089">
    <property type="entry name" value="MCPsignal_dom"/>
</dbReference>
<dbReference type="PRINTS" id="PR00260">
    <property type="entry name" value="CHEMTRNSDUCR"/>
</dbReference>
<evidence type="ECO:0000256" key="1">
    <source>
        <dbReference type="ARBA" id="ARBA00023224"/>
    </source>
</evidence>
<evidence type="ECO:0000313" key="7">
    <source>
        <dbReference type="EMBL" id="EIW15852.1"/>
    </source>
</evidence>
<dbReference type="GO" id="GO:0006935">
    <property type="term" value="P:chemotaxis"/>
    <property type="evidence" value="ECO:0007669"/>
    <property type="project" value="InterPro"/>
</dbReference>
<keyword evidence="4" id="KW-0812">Transmembrane</keyword>
<dbReference type="PROSITE" id="PS50885">
    <property type="entry name" value="HAMP"/>
    <property type="match status" value="1"/>
</dbReference>
<reference evidence="7 8" key="1">
    <citation type="journal article" date="2012" name="J. Bacteriol.">
        <title>Draft Genome Sequences for Two Metal-Reducing Pelosinus fermentans Strains Isolated from a Cr(VI)-Contaminated Site and for Type Strain R7.</title>
        <authorList>
            <person name="Brown S.D."/>
            <person name="Podar M."/>
            <person name="Klingeman D.M."/>
            <person name="Johnson C.M."/>
            <person name="Yang Z.K."/>
            <person name="Utturkar S.M."/>
            <person name="Land M.L."/>
            <person name="Mosher J.J."/>
            <person name="Hurt R.A.Jr."/>
            <person name="Phelps T.J."/>
            <person name="Palumbo A.V."/>
            <person name="Arkin A.P."/>
            <person name="Hazen T.C."/>
            <person name="Elias D.A."/>
        </authorList>
    </citation>
    <scope>NUCLEOTIDE SEQUENCE [LARGE SCALE GENOMIC DNA]</scope>
    <source>
        <strain evidence="7 8">B4</strain>
    </source>
</reference>
<dbReference type="PATRIC" id="fig|1149862.3.peg.4574"/>
<dbReference type="PANTHER" id="PTHR32089:SF112">
    <property type="entry name" value="LYSOZYME-LIKE PROTEIN-RELATED"/>
    <property type="match status" value="1"/>
</dbReference>
<comment type="caution">
    <text evidence="7">The sequence shown here is derived from an EMBL/GenBank/DDBJ whole genome shotgun (WGS) entry which is preliminary data.</text>
</comment>
<proteinExistence type="inferred from homology"/>
<dbReference type="Proteomes" id="UP000004324">
    <property type="component" value="Unassembled WGS sequence"/>
</dbReference>
<dbReference type="InterPro" id="IPR003660">
    <property type="entry name" value="HAMP_dom"/>
</dbReference>
<evidence type="ECO:0000313" key="8">
    <source>
        <dbReference type="Proteomes" id="UP000004324"/>
    </source>
</evidence>
<accession>I9ASD8</accession>
<dbReference type="CDD" id="cd11386">
    <property type="entry name" value="MCP_signal"/>
    <property type="match status" value="1"/>
</dbReference>
<dbReference type="AlphaFoldDB" id="I9ASD8"/>
<evidence type="ECO:0000259" key="5">
    <source>
        <dbReference type="PROSITE" id="PS50111"/>
    </source>
</evidence>
<feature type="domain" description="HAMP" evidence="6">
    <location>
        <begin position="203"/>
        <end position="252"/>
    </location>
</feature>
<dbReference type="PANTHER" id="PTHR32089">
    <property type="entry name" value="METHYL-ACCEPTING CHEMOTAXIS PROTEIN MCPB"/>
    <property type="match status" value="1"/>
</dbReference>
<dbReference type="InterPro" id="IPR004090">
    <property type="entry name" value="Chemotax_Me-accpt_rcpt"/>
</dbReference>
<dbReference type="Gene3D" id="6.10.340.10">
    <property type="match status" value="1"/>
</dbReference>
<feature type="transmembrane region" description="Helical" evidence="4">
    <location>
        <begin position="7"/>
        <end position="29"/>
    </location>
</feature>
<keyword evidence="8" id="KW-1185">Reference proteome</keyword>
<dbReference type="Pfam" id="PF00015">
    <property type="entry name" value="MCPsignal"/>
    <property type="match status" value="1"/>
</dbReference>
<dbReference type="EMBL" id="AKVJ01000076">
    <property type="protein sequence ID" value="EIW15852.1"/>
    <property type="molecule type" value="Genomic_DNA"/>
</dbReference>
<evidence type="ECO:0000256" key="2">
    <source>
        <dbReference type="ARBA" id="ARBA00029447"/>
    </source>
</evidence>
<dbReference type="GO" id="GO:0007165">
    <property type="term" value="P:signal transduction"/>
    <property type="evidence" value="ECO:0007669"/>
    <property type="project" value="UniProtKB-KW"/>
</dbReference>
<comment type="similarity">
    <text evidence="2">Belongs to the methyl-accepting chemotaxis (MCP) protein family.</text>
</comment>
<dbReference type="Gene3D" id="1.10.287.950">
    <property type="entry name" value="Methyl-accepting chemotaxis protein"/>
    <property type="match status" value="1"/>
</dbReference>
<dbReference type="SMART" id="SM00304">
    <property type="entry name" value="HAMP"/>
    <property type="match status" value="1"/>
</dbReference>
<dbReference type="PROSITE" id="PS50111">
    <property type="entry name" value="CHEMOTAXIS_TRANSDUC_2"/>
    <property type="match status" value="1"/>
</dbReference>
<dbReference type="RefSeq" id="WP_007938699.1">
    <property type="nucleotide sequence ID" value="NZ_AKVJ01000076.1"/>
</dbReference>
<dbReference type="Pfam" id="PF00672">
    <property type="entry name" value="HAMP"/>
    <property type="match status" value="1"/>
</dbReference>
<name>I9ASD8_9FIRM</name>
<dbReference type="SMART" id="SM00283">
    <property type="entry name" value="MA"/>
    <property type="match status" value="1"/>
</dbReference>
<evidence type="ECO:0000256" key="3">
    <source>
        <dbReference type="PROSITE-ProRule" id="PRU00284"/>
    </source>
</evidence>
<keyword evidence="1 3" id="KW-0807">Transducer</keyword>